<dbReference type="KEGG" id="bmeg:BG04_3276"/>
<feature type="domain" description="NAD(P)-binding" evidence="1">
    <location>
        <begin position="7"/>
        <end position="194"/>
    </location>
</feature>
<dbReference type="HOGENOM" id="CLU_025711_3_2_9"/>
<dbReference type="Pfam" id="PF13460">
    <property type="entry name" value="NAD_binding_10"/>
    <property type="match status" value="1"/>
</dbReference>
<dbReference type="InterPro" id="IPR051606">
    <property type="entry name" value="Polyketide_Oxido-like"/>
</dbReference>
<dbReference type="Gene3D" id="3.40.50.720">
    <property type="entry name" value="NAD(P)-binding Rossmann-like Domain"/>
    <property type="match status" value="1"/>
</dbReference>
<organism evidence="2 3">
    <name type="scientific">Priestia megaterium (strain ATCC 14581 / DSM 32 / CCUG 1817 / JCM 2506 / NBRC 15308 / NCIMB 9376 / NCTC 10342 / NRRL B-14308 / VKM B-512 / Ford 19)</name>
    <name type="common">Bacillus megaterium</name>
    <dbReference type="NCBI Taxonomy" id="1348623"/>
    <lineage>
        <taxon>Bacteria</taxon>
        <taxon>Bacillati</taxon>
        <taxon>Bacillota</taxon>
        <taxon>Bacilli</taxon>
        <taxon>Bacillales</taxon>
        <taxon>Bacillaceae</taxon>
        <taxon>Priestia</taxon>
    </lineage>
</organism>
<proteinExistence type="predicted"/>
<gene>
    <name evidence="2" type="ORF">BG04_3276</name>
</gene>
<dbReference type="Proteomes" id="UP000031829">
    <property type="component" value="Chromosome"/>
</dbReference>
<name>A0A0B6A5Y0_PRIM2</name>
<dbReference type="PANTHER" id="PTHR43355">
    <property type="entry name" value="FLAVIN REDUCTASE (NADPH)"/>
    <property type="match status" value="1"/>
</dbReference>
<dbReference type="InterPro" id="IPR036291">
    <property type="entry name" value="NAD(P)-bd_dom_sf"/>
</dbReference>
<sequence length="210" mass="22832">MKIGVIGATGKAGQLIMEEAKQRGHEVTAVVRNASKLKNQTNVIEKDIFAITSKDIEQFDAVVNAFNAPPGSEQLHVESIQLLIKVFQDVQTRLAVVGGAGSLFVDSEKTTPLMSTEGFPAAYYPTASNMGKGLKELEKSTINWTYLSPAAFFDAEGARTGAYQLGKDHVITNSQNESYISYADYAIALIDELENENHVNERFAVVGEKA</sequence>
<dbReference type="GO" id="GO:0016646">
    <property type="term" value="F:oxidoreductase activity, acting on the CH-NH group of donors, NAD or NADP as acceptor"/>
    <property type="evidence" value="ECO:0007669"/>
    <property type="project" value="TreeGrafter"/>
</dbReference>
<dbReference type="CDD" id="cd05244">
    <property type="entry name" value="BVR-B_like_SDR_a"/>
    <property type="match status" value="1"/>
</dbReference>
<evidence type="ECO:0000313" key="3">
    <source>
        <dbReference type="Proteomes" id="UP000031829"/>
    </source>
</evidence>
<dbReference type="GeneID" id="93641337"/>
<reference evidence="2 3" key="1">
    <citation type="journal article" date="2015" name="Genome Announc.">
        <title>Complete genome sequences for 35 biothreat assay-relevant bacillus species.</title>
        <authorList>
            <person name="Johnson S.L."/>
            <person name="Daligault H.E."/>
            <person name="Davenport K.W."/>
            <person name="Jaissle J."/>
            <person name="Frey K.G."/>
            <person name="Ladner J.T."/>
            <person name="Broomall S.M."/>
            <person name="Bishop-Lilly K.A."/>
            <person name="Bruce D.C."/>
            <person name="Gibbons H.S."/>
            <person name="Coyne S.R."/>
            <person name="Lo C.C."/>
            <person name="Meincke L."/>
            <person name="Munk A.C."/>
            <person name="Koroleva G.I."/>
            <person name="Rosenzweig C.N."/>
            <person name="Palacios G.F."/>
            <person name="Redden C.L."/>
            <person name="Minogue T.D."/>
            <person name="Chain P.S."/>
        </authorList>
    </citation>
    <scope>NUCLEOTIDE SEQUENCE [LARGE SCALE GENOMIC DNA]</scope>
    <source>
        <strain evidence="3">ATCC 14581 / DSM 32 / JCM 2506 / NBRC 15308 / NCIMB 9376 / NCTC 10342 / NRRL B-14308 / VKM B-512</strain>
    </source>
</reference>
<evidence type="ECO:0000259" key="1">
    <source>
        <dbReference type="Pfam" id="PF13460"/>
    </source>
</evidence>
<dbReference type="InterPro" id="IPR016040">
    <property type="entry name" value="NAD(P)-bd_dom"/>
</dbReference>
<dbReference type="EMBL" id="CP009920">
    <property type="protein sequence ID" value="AJI20350.1"/>
    <property type="molecule type" value="Genomic_DNA"/>
</dbReference>
<protein>
    <submittedName>
        <fullName evidence="2">Dihydrodipicolinate reductase, family protein</fullName>
    </submittedName>
</protein>
<dbReference type="PANTHER" id="PTHR43355:SF2">
    <property type="entry name" value="FLAVIN REDUCTASE (NADPH)"/>
    <property type="match status" value="1"/>
</dbReference>
<dbReference type="AlphaFoldDB" id="A0A0B6A5Y0"/>
<evidence type="ECO:0000313" key="2">
    <source>
        <dbReference type="EMBL" id="AJI20350.1"/>
    </source>
</evidence>
<dbReference type="SUPFAM" id="SSF51735">
    <property type="entry name" value="NAD(P)-binding Rossmann-fold domains"/>
    <property type="match status" value="1"/>
</dbReference>
<dbReference type="RefSeq" id="WP_034653986.1">
    <property type="nucleotide sequence ID" value="NZ_BCVB01000007.1"/>
</dbReference>
<accession>A0A0B6A5Y0</accession>